<protein>
    <submittedName>
        <fullName evidence="6">DNA-binding transcriptional LysR family regulator</fullName>
    </submittedName>
</protein>
<keyword evidence="4" id="KW-0804">Transcription</keyword>
<evidence type="ECO:0000256" key="2">
    <source>
        <dbReference type="ARBA" id="ARBA00023015"/>
    </source>
</evidence>
<keyword evidence="2" id="KW-0805">Transcription regulation</keyword>
<keyword evidence="7" id="KW-1185">Reference proteome</keyword>
<dbReference type="RefSeq" id="WP_309905414.1">
    <property type="nucleotide sequence ID" value="NZ_JAVDRF010000011.1"/>
</dbReference>
<dbReference type="GO" id="GO:0003677">
    <property type="term" value="F:DNA binding"/>
    <property type="evidence" value="ECO:0007669"/>
    <property type="project" value="UniProtKB-KW"/>
</dbReference>
<comment type="caution">
    <text evidence="6">The sequence shown here is derived from an EMBL/GenBank/DDBJ whole genome shotgun (WGS) entry which is preliminary data.</text>
</comment>
<gene>
    <name evidence="6" type="ORF">J2739_004325</name>
</gene>
<evidence type="ECO:0000256" key="3">
    <source>
        <dbReference type="ARBA" id="ARBA00023125"/>
    </source>
</evidence>
<organism evidence="6 7">
    <name type="scientific">Variovorax soli</name>
    <dbReference type="NCBI Taxonomy" id="376815"/>
    <lineage>
        <taxon>Bacteria</taxon>
        <taxon>Pseudomonadati</taxon>
        <taxon>Pseudomonadota</taxon>
        <taxon>Betaproteobacteria</taxon>
        <taxon>Burkholderiales</taxon>
        <taxon>Comamonadaceae</taxon>
        <taxon>Variovorax</taxon>
    </lineage>
</organism>
<keyword evidence="3 6" id="KW-0238">DNA-binding</keyword>
<dbReference type="EMBL" id="JAVDRF010000011">
    <property type="protein sequence ID" value="MDR6538532.1"/>
    <property type="molecule type" value="Genomic_DNA"/>
</dbReference>
<dbReference type="Pfam" id="PF00126">
    <property type="entry name" value="HTH_1"/>
    <property type="match status" value="1"/>
</dbReference>
<sequence length="308" mass="33571">MPAPRLSLNALRAFEATARLRSFSAAADELSVTHGAVSRHIKALEDGIGLPLLRRGANGAVPTPEGQRLADALSRAFAVIQVSIEELRPGPLTLSCSESIMMYWLLPRLARFQDDNPDVELRFNTGAGAVDFVRDNVGVAIRLSTIEPPKDAIRADIVTEWIGPVCAPQYQRSVRVASVDDLPRARLMTTRTRLHAWDDWRHHCGAPLGELRIDESFAHFYLLIQAAKCGLGLANVPRMLVLDDLNNGTLVAPLGFVPGPNKLSVWLAPHLARRPDATRLVDWLAEELRVSENGGAGAAAAAGLRRPR</sequence>
<dbReference type="InterPro" id="IPR005119">
    <property type="entry name" value="LysR_subst-bd"/>
</dbReference>
<dbReference type="InterPro" id="IPR036390">
    <property type="entry name" value="WH_DNA-bd_sf"/>
</dbReference>
<dbReference type="InterPro" id="IPR058163">
    <property type="entry name" value="LysR-type_TF_proteobact-type"/>
</dbReference>
<dbReference type="PANTHER" id="PTHR30537:SF74">
    <property type="entry name" value="HTH-TYPE TRANSCRIPTIONAL REGULATOR TRPI"/>
    <property type="match status" value="1"/>
</dbReference>
<dbReference type="PRINTS" id="PR00039">
    <property type="entry name" value="HTHLYSR"/>
</dbReference>
<dbReference type="PANTHER" id="PTHR30537">
    <property type="entry name" value="HTH-TYPE TRANSCRIPTIONAL REGULATOR"/>
    <property type="match status" value="1"/>
</dbReference>
<name>A0ABU1NJ93_9BURK</name>
<proteinExistence type="inferred from homology"/>
<dbReference type="SUPFAM" id="SSF53850">
    <property type="entry name" value="Periplasmic binding protein-like II"/>
    <property type="match status" value="1"/>
</dbReference>
<evidence type="ECO:0000256" key="4">
    <source>
        <dbReference type="ARBA" id="ARBA00023163"/>
    </source>
</evidence>
<evidence type="ECO:0000259" key="5">
    <source>
        <dbReference type="PROSITE" id="PS50931"/>
    </source>
</evidence>
<dbReference type="Gene3D" id="3.40.190.10">
    <property type="entry name" value="Periplasmic binding protein-like II"/>
    <property type="match status" value="2"/>
</dbReference>
<dbReference type="InterPro" id="IPR000847">
    <property type="entry name" value="LysR_HTH_N"/>
</dbReference>
<feature type="domain" description="HTH lysR-type" evidence="5">
    <location>
        <begin position="6"/>
        <end position="63"/>
    </location>
</feature>
<accession>A0ABU1NJ93</accession>
<dbReference type="InterPro" id="IPR036388">
    <property type="entry name" value="WH-like_DNA-bd_sf"/>
</dbReference>
<evidence type="ECO:0000313" key="7">
    <source>
        <dbReference type="Proteomes" id="UP001184230"/>
    </source>
</evidence>
<dbReference type="PROSITE" id="PS50931">
    <property type="entry name" value="HTH_LYSR"/>
    <property type="match status" value="1"/>
</dbReference>
<dbReference type="Proteomes" id="UP001184230">
    <property type="component" value="Unassembled WGS sequence"/>
</dbReference>
<reference evidence="6 7" key="1">
    <citation type="submission" date="2023-07" db="EMBL/GenBank/DDBJ databases">
        <title>Sorghum-associated microbial communities from plants grown in Nebraska, USA.</title>
        <authorList>
            <person name="Schachtman D."/>
        </authorList>
    </citation>
    <scope>NUCLEOTIDE SEQUENCE [LARGE SCALE GENOMIC DNA]</scope>
    <source>
        <strain evidence="6 7">DS1781</strain>
    </source>
</reference>
<evidence type="ECO:0000313" key="6">
    <source>
        <dbReference type="EMBL" id="MDR6538532.1"/>
    </source>
</evidence>
<dbReference type="Gene3D" id="1.10.10.10">
    <property type="entry name" value="Winged helix-like DNA-binding domain superfamily/Winged helix DNA-binding domain"/>
    <property type="match status" value="1"/>
</dbReference>
<evidence type="ECO:0000256" key="1">
    <source>
        <dbReference type="ARBA" id="ARBA00009437"/>
    </source>
</evidence>
<comment type="similarity">
    <text evidence="1">Belongs to the LysR transcriptional regulatory family.</text>
</comment>
<dbReference type="Pfam" id="PF03466">
    <property type="entry name" value="LysR_substrate"/>
    <property type="match status" value="1"/>
</dbReference>
<dbReference type="SUPFAM" id="SSF46785">
    <property type="entry name" value="Winged helix' DNA-binding domain"/>
    <property type="match status" value="1"/>
</dbReference>